<protein>
    <submittedName>
        <fullName evidence="2">Uncharacterized protein</fullName>
    </submittedName>
</protein>
<name>A0A834MI15_RHYFE</name>
<sequence>MTTDNVLHLHTSRKPFKLISPPRSTRKVLIPHLLNWNRVVLAVAAIKYSKYKIKLRFQRKYIINRLKMQLNTYHVTQYSEPSYIPESIRTDFSSTEYAKGPGPISVMSEPMSEMSSQSGIEPFKDLGGTTQTDPSMLITDDEVDPEFIKELTEDSVKKYAEFREMMLKDLNASRKTTNINMRRTPKSSGKIHNTEYIEKKKKEQT</sequence>
<evidence type="ECO:0000313" key="3">
    <source>
        <dbReference type="Proteomes" id="UP000625711"/>
    </source>
</evidence>
<comment type="caution">
    <text evidence="2">The sequence shown here is derived from an EMBL/GenBank/DDBJ whole genome shotgun (WGS) entry which is preliminary data.</text>
</comment>
<dbReference type="AlphaFoldDB" id="A0A834MI15"/>
<keyword evidence="3" id="KW-1185">Reference proteome</keyword>
<evidence type="ECO:0000256" key="1">
    <source>
        <dbReference type="SAM" id="MobiDB-lite"/>
    </source>
</evidence>
<feature type="compositionally biased region" description="Basic and acidic residues" evidence="1">
    <location>
        <begin position="192"/>
        <end position="205"/>
    </location>
</feature>
<proteinExistence type="predicted"/>
<dbReference type="Proteomes" id="UP000625711">
    <property type="component" value="Unassembled WGS sequence"/>
</dbReference>
<reference evidence="2" key="1">
    <citation type="submission" date="2020-08" db="EMBL/GenBank/DDBJ databases">
        <title>Genome sequencing and assembly of the red palm weevil Rhynchophorus ferrugineus.</title>
        <authorList>
            <person name="Dias G.B."/>
            <person name="Bergman C.M."/>
            <person name="Manee M."/>
        </authorList>
    </citation>
    <scope>NUCLEOTIDE SEQUENCE</scope>
    <source>
        <strain evidence="2">AA-2017</strain>
        <tissue evidence="2">Whole larva</tissue>
    </source>
</reference>
<gene>
    <name evidence="2" type="ORF">GWI33_001527</name>
</gene>
<dbReference type="EMBL" id="JAACXV010000142">
    <property type="protein sequence ID" value="KAF7283051.1"/>
    <property type="molecule type" value="Genomic_DNA"/>
</dbReference>
<accession>A0A834MI15</accession>
<feature type="region of interest" description="Disordered" evidence="1">
    <location>
        <begin position="174"/>
        <end position="205"/>
    </location>
</feature>
<evidence type="ECO:0000313" key="2">
    <source>
        <dbReference type="EMBL" id="KAF7283051.1"/>
    </source>
</evidence>
<organism evidence="2 3">
    <name type="scientific">Rhynchophorus ferrugineus</name>
    <name type="common">Red palm weevil</name>
    <name type="synonym">Curculio ferrugineus</name>
    <dbReference type="NCBI Taxonomy" id="354439"/>
    <lineage>
        <taxon>Eukaryota</taxon>
        <taxon>Metazoa</taxon>
        <taxon>Ecdysozoa</taxon>
        <taxon>Arthropoda</taxon>
        <taxon>Hexapoda</taxon>
        <taxon>Insecta</taxon>
        <taxon>Pterygota</taxon>
        <taxon>Neoptera</taxon>
        <taxon>Endopterygota</taxon>
        <taxon>Coleoptera</taxon>
        <taxon>Polyphaga</taxon>
        <taxon>Cucujiformia</taxon>
        <taxon>Curculionidae</taxon>
        <taxon>Dryophthorinae</taxon>
        <taxon>Rhynchophorus</taxon>
    </lineage>
</organism>
<feature type="compositionally biased region" description="Polar residues" evidence="1">
    <location>
        <begin position="174"/>
        <end position="191"/>
    </location>
</feature>